<protein>
    <submittedName>
        <fullName evidence="4">HalOD1 domain-containing protein</fullName>
    </submittedName>
</protein>
<dbReference type="OrthoDB" id="5864704at2759"/>
<dbReference type="Proteomes" id="UP000050761">
    <property type="component" value="Unassembled WGS sequence"/>
</dbReference>
<reference evidence="2 3" key="1">
    <citation type="submission" date="2018-11" db="EMBL/GenBank/DDBJ databases">
        <authorList>
            <consortium name="Pathogen Informatics"/>
        </authorList>
    </citation>
    <scope>NUCLEOTIDE SEQUENCE [LARGE SCALE GENOMIC DNA]</scope>
</reference>
<reference evidence="4" key="2">
    <citation type="submission" date="2019-09" db="UniProtKB">
        <authorList>
            <consortium name="WormBaseParasite"/>
        </authorList>
    </citation>
    <scope>IDENTIFICATION</scope>
</reference>
<feature type="compositionally biased region" description="Polar residues" evidence="1">
    <location>
        <begin position="9"/>
        <end position="18"/>
    </location>
</feature>
<name>A0A183GFV1_HELPZ</name>
<dbReference type="EMBL" id="UZAH01032883">
    <property type="protein sequence ID" value="VDP24409.1"/>
    <property type="molecule type" value="Genomic_DNA"/>
</dbReference>
<organism evidence="3 4">
    <name type="scientific">Heligmosomoides polygyrus</name>
    <name type="common">Parasitic roundworm</name>
    <dbReference type="NCBI Taxonomy" id="6339"/>
    <lineage>
        <taxon>Eukaryota</taxon>
        <taxon>Metazoa</taxon>
        <taxon>Ecdysozoa</taxon>
        <taxon>Nematoda</taxon>
        <taxon>Chromadorea</taxon>
        <taxon>Rhabditida</taxon>
        <taxon>Rhabditina</taxon>
        <taxon>Rhabditomorpha</taxon>
        <taxon>Strongyloidea</taxon>
        <taxon>Heligmosomidae</taxon>
        <taxon>Heligmosomoides</taxon>
    </lineage>
</organism>
<accession>A0A3P8FM91</accession>
<evidence type="ECO:0000313" key="4">
    <source>
        <dbReference type="WBParaSite" id="HPBE_0002130801-mRNA-1"/>
    </source>
</evidence>
<dbReference type="WBParaSite" id="HPBE_0002130801-mRNA-1">
    <property type="protein sequence ID" value="HPBE_0002130801-mRNA-1"/>
    <property type="gene ID" value="HPBE_0002130801"/>
</dbReference>
<evidence type="ECO:0000256" key="1">
    <source>
        <dbReference type="SAM" id="MobiDB-lite"/>
    </source>
</evidence>
<accession>A0A183GFV1</accession>
<feature type="region of interest" description="Disordered" evidence="1">
    <location>
        <begin position="1"/>
        <end position="20"/>
    </location>
</feature>
<dbReference type="AlphaFoldDB" id="A0A183GFV1"/>
<proteinExistence type="predicted"/>
<gene>
    <name evidence="2" type="ORF">HPBE_LOCUS21307</name>
</gene>
<evidence type="ECO:0000313" key="2">
    <source>
        <dbReference type="EMBL" id="VDP24409.1"/>
    </source>
</evidence>
<sequence>MVGEHENGGSVTTGSGVQDCTPVISLDHEAGCKAGVLSADQDSGPSTPTISTKDEVIVETSDGALVSSQRFEFART</sequence>
<evidence type="ECO:0000313" key="3">
    <source>
        <dbReference type="Proteomes" id="UP000050761"/>
    </source>
</evidence>
<keyword evidence="3" id="KW-1185">Reference proteome</keyword>